<organism evidence="1 2">
    <name type="scientific">Pistacia integerrima</name>
    <dbReference type="NCBI Taxonomy" id="434235"/>
    <lineage>
        <taxon>Eukaryota</taxon>
        <taxon>Viridiplantae</taxon>
        <taxon>Streptophyta</taxon>
        <taxon>Embryophyta</taxon>
        <taxon>Tracheophyta</taxon>
        <taxon>Spermatophyta</taxon>
        <taxon>Magnoliopsida</taxon>
        <taxon>eudicotyledons</taxon>
        <taxon>Gunneridae</taxon>
        <taxon>Pentapetalae</taxon>
        <taxon>rosids</taxon>
        <taxon>malvids</taxon>
        <taxon>Sapindales</taxon>
        <taxon>Anacardiaceae</taxon>
        <taxon>Pistacia</taxon>
    </lineage>
</organism>
<gene>
    <name evidence="1" type="ORF">Pint_15223</name>
</gene>
<sequence>MQVEDLTHQSRLLKVELERTSRQLKEKSATAQQEAEKNKASQEVIRSLTAQLKDMAERAAEQPTADRKAARNKRRKSGRSSASRYSSHNIQSEDYYSFPVIPGKERSWLTQKLLLHKPVN</sequence>
<dbReference type="Proteomes" id="UP001163603">
    <property type="component" value="Chromosome 2"/>
</dbReference>
<evidence type="ECO:0000313" key="1">
    <source>
        <dbReference type="EMBL" id="KAJ0049609.1"/>
    </source>
</evidence>
<reference evidence="2" key="1">
    <citation type="journal article" date="2023" name="G3 (Bethesda)">
        <title>Genome assembly and association tests identify interacting loci associated with vigor, precocity, and sex in interspecific pistachio rootstocks.</title>
        <authorList>
            <person name="Palmer W."/>
            <person name="Jacygrad E."/>
            <person name="Sagayaradj S."/>
            <person name="Cavanaugh K."/>
            <person name="Han R."/>
            <person name="Bertier L."/>
            <person name="Beede B."/>
            <person name="Kafkas S."/>
            <person name="Golino D."/>
            <person name="Preece J."/>
            <person name="Michelmore R."/>
        </authorList>
    </citation>
    <scope>NUCLEOTIDE SEQUENCE [LARGE SCALE GENOMIC DNA]</scope>
</reference>
<protein>
    <submittedName>
        <fullName evidence="1">Uncharacterized protein</fullName>
    </submittedName>
</protein>
<keyword evidence="2" id="KW-1185">Reference proteome</keyword>
<comment type="caution">
    <text evidence="1">The sequence shown here is derived from an EMBL/GenBank/DDBJ whole genome shotgun (WGS) entry which is preliminary data.</text>
</comment>
<proteinExistence type="predicted"/>
<accession>A0ACC0ZGB1</accession>
<name>A0ACC0ZGB1_9ROSI</name>
<dbReference type="EMBL" id="CM047737">
    <property type="protein sequence ID" value="KAJ0049609.1"/>
    <property type="molecule type" value="Genomic_DNA"/>
</dbReference>
<evidence type="ECO:0000313" key="2">
    <source>
        <dbReference type="Proteomes" id="UP001163603"/>
    </source>
</evidence>